<evidence type="ECO:0000256" key="2">
    <source>
        <dbReference type="SAM" id="SignalP"/>
    </source>
</evidence>
<feature type="region of interest" description="Disordered" evidence="1">
    <location>
        <begin position="159"/>
        <end position="181"/>
    </location>
</feature>
<dbReference type="InterPro" id="IPR016186">
    <property type="entry name" value="C-type_lectin-like/link_sf"/>
</dbReference>
<accession>A0AAV2PM18</accession>
<keyword evidence="2" id="KW-0732">Signal</keyword>
<feature type="non-terminal residue" evidence="4">
    <location>
        <position position="1"/>
    </location>
</feature>
<dbReference type="InterPro" id="IPR001304">
    <property type="entry name" value="C-type_lectin-like"/>
</dbReference>
<dbReference type="SMART" id="SM00034">
    <property type="entry name" value="CLECT"/>
    <property type="match status" value="1"/>
</dbReference>
<dbReference type="InterPro" id="IPR016187">
    <property type="entry name" value="CTDL_fold"/>
</dbReference>
<dbReference type="PROSITE" id="PS50041">
    <property type="entry name" value="C_TYPE_LECTIN_2"/>
    <property type="match status" value="1"/>
</dbReference>
<evidence type="ECO:0000256" key="1">
    <source>
        <dbReference type="SAM" id="MobiDB-lite"/>
    </source>
</evidence>
<evidence type="ECO:0000259" key="3">
    <source>
        <dbReference type="PROSITE" id="PS50041"/>
    </source>
</evidence>
<feature type="chain" id="PRO_5043483570" description="C-type lectin domain-containing protein" evidence="2">
    <location>
        <begin position="23"/>
        <end position="181"/>
    </location>
</feature>
<feature type="compositionally biased region" description="Low complexity" evidence="1">
    <location>
        <begin position="159"/>
        <end position="174"/>
    </location>
</feature>
<reference evidence="4 5" key="1">
    <citation type="submission" date="2024-05" db="EMBL/GenBank/DDBJ databases">
        <authorList>
            <person name="Wallberg A."/>
        </authorList>
    </citation>
    <scope>NUCLEOTIDE SEQUENCE [LARGE SCALE GENOMIC DNA]</scope>
</reference>
<dbReference type="AlphaFoldDB" id="A0AAV2PM18"/>
<organism evidence="4 5">
    <name type="scientific">Meganyctiphanes norvegica</name>
    <name type="common">Northern krill</name>
    <name type="synonym">Thysanopoda norvegica</name>
    <dbReference type="NCBI Taxonomy" id="48144"/>
    <lineage>
        <taxon>Eukaryota</taxon>
        <taxon>Metazoa</taxon>
        <taxon>Ecdysozoa</taxon>
        <taxon>Arthropoda</taxon>
        <taxon>Crustacea</taxon>
        <taxon>Multicrustacea</taxon>
        <taxon>Malacostraca</taxon>
        <taxon>Eumalacostraca</taxon>
        <taxon>Eucarida</taxon>
        <taxon>Euphausiacea</taxon>
        <taxon>Euphausiidae</taxon>
        <taxon>Meganyctiphanes</taxon>
    </lineage>
</organism>
<feature type="signal peptide" evidence="2">
    <location>
        <begin position="1"/>
        <end position="22"/>
    </location>
</feature>
<evidence type="ECO:0000313" key="4">
    <source>
        <dbReference type="EMBL" id="CAL4059568.1"/>
    </source>
</evidence>
<keyword evidence="5" id="KW-1185">Reference proteome</keyword>
<evidence type="ECO:0000313" key="5">
    <source>
        <dbReference type="Proteomes" id="UP001497623"/>
    </source>
</evidence>
<feature type="domain" description="C-type lectin" evidence="3">
    <location>
        <begin position="35"/>
        <end position="151"/>
    </location>
</feature>
<dbReference type="Gene3D" id="3.10.100.10">
    <property type="entry name" value="Mannose-Binding Protein A, subunit A"/>
    <property type="match status" value="1"/>
</dbReference>
<dbReference type="EMBL" id="CAXKWB010000160">
    <property type="protein sequence ID" value="CAL4059568.1"/>
    <property type="molecule type" value="Genomic_DNA"/>
</dbReference>
<sequence>NILSAVMAVLHYLLATAACALASSAQVCPDSFSKVGSYCFHWDLTYHRNHSSAESYCAELSSSLPYPTGDLDTWETDITEEISDNWGGAWPWSGATLDQDGGAWYWPDGTRVQEYAWATTQPNGDGQCAYLELYGLLWDQPCDASWHVLCQVPAGTAVTAEPPTTTAPGPSTASGMITHLQ</sequence>
<comment type="caution">
    <text evidence="4">The sequence shown here is derived from an EMBL/GenBank/DDBJ whole genome shotgun (WGS) entry which is preliminary data.</text>
</comment>
<name>A0AAV2PM18_MEGNR</name>
<protein>
    <recommendedName>
        <fullName evidence="3">C-type lectin domain-containing protein</fullName>
    </recommendedName>
</protein>
<gene>
    <name evidence="4" type="ORF">MNOR_LOCUS690</name>
</gene>
<dbReference type="CDD" id="cd00037">
    <property type="entry name" value="CLECT"/>
    <property type="match status" value="1"/>
</dbReference>
<dbReference type="Proteomes" id="UP001497623">
    <property type="component" value="Unassembled WGS sequence"/>
</dbReference>
<dbReference type="SUPFAM" id="SSF56436">
    <property type="entry name" value="C-type lectin-like"/>
    <property type="match status" value="1"/>
</dbReference>
<proteinExistence type="predicted"/>
<dbReference type="Pfam" id="PF00059">
    <property type="entry name" value="Lectin_C"/>
    <property type="match status" value="1"/>
</dbReference>